<comment type="caution">
    <text evidence="9">The sequence shown here is derived from an EMBL/GenBank/DDBJ whole genome shotgun (WGS) entry which is preliminary data.</text>
</comment>
<dbReference type="EMBL" id="MFKH01000016">
    <property type="protein sequence ID" value="OGG36816.1"/>
    <property type="molecule type" value="Genomic_DNA"/>
</dbReference>
<dbReference type="InterPro" id="IPR035642">
    <property type="entry name" value="MraZ_N"/>
</dbReference>
<keyword evidence="6 7" id="KW-0804">Transcription</keyword>
<evidence type="ECO:0000256" key="1">
    <source>
        <dbReference type="ARBA" id="ARBA00013860"/>
    </source>
</evidence>
<dbReference type="InterPro" id="IPR035644">
    <property type="entry name" value="MraZ_C"/>
</dbReference>
<protein>
    <recommendedName>
        <fullName evidence="1 7">Transcriptional regulator MraZ</fullName>
    </recommendedName>
</protein>
<keyword evidence="4 7" id="KW-0805">Transcription regulation</keyword>
<evidence type="ECO:0000256" key="5">
    <source>
        <dbReference type="ARBA" id="ARBA00023125"/>
    </source>
</evidence>
<dbReference type="InterPro" id="IPR020603">
    <property type="entry name" value="MraZ_dom"/>
</dbReference>
<evidence type="ECO:0000256" key="4">
    <source>
        <dbReference type="ARBA" id="ARBA00023015"/>
    </source>
</evidence>
<feature type="domain" description="SpoVT-AbrB" evidence="8">
    <location>
        <begin position="76"/>
        <end position="119"/>
    </location>
</feature>
<feature type="domain" description="SpoVT-AbrB" evidence="8">
    <location>
        <begin position="5"/>
        <end position="47"/>
    </location>
</feature>
<comment type="subunit">
    <text evidence="7">Forms oligomers.</text>
</comment>
<comment type="subcellular location">
    <subcellularLocation>
        <location evidence="7">Cytoplasm</location>
        <location evidence="7">Nucleoid</location>
    </subcellularLocation>
</comment>
<dbReference type="GO" id="GO:0003700">
    <property type="term" value="F:DNA-binding transcription factor activity"/>
    <property type="evidence" value="ECO:0007669"/>
    <property type="project" value="UniProtKB-UniRule"/>
</dbReference>
<dbReference type="GO" id="GO:0051301">
    <property type="term" value="P:cell division"/>
    <property type="evidence" value="ECO:0007669"/>
    <property type="project" value="UniProtKB-KW"/>
</dbReference>
<dbReference type="STRING" id="1798468.A2110_01110"/>
<dbReference type="CDD" id="cd16320">
    <property type="entry name" value="MraZ_N"/>
    <property type="match status" value="1"/>
</dbReference>
<proteinExistence type="inferred from homology"/>
<sequence>MLLGEFVHSIDVKGRLAIPVKFRPFLGDGAILTKGLDRCLFVFGGKEWQSLAQKIVGLPLVQADSRAFARLMLGGATDVRLDAQGRVLVPDYLRTYAGLEKQVIVAGLYNRIEIWNADAWEKYKGKTEESSEEIAERLSQLGV</sequence>
<dbReference type="SUPFAM" id="SSF89447">
    <property type="entry name" value="AbrB/MazE/MraZ-like"/>
    <property type="match status" value="1"/>
</dbReference>
<dbReference type="Pfam" id="PF02381">
    <property type="entry name" value="MraZ"/>
    <property type="match status" value="2"/>
</dbReference>
<dbReference type="AlphaFoldDB" id="A0A1F6BIP9"/>
<evidence type="ECO:0000256" key="7">
    <source>
        <dbReference type="HAMAP-Rule" id="MF_01008"/>
    </source>
</evidence>
<keyword evidence="9" id="KW-0132">Cell division</keyword>
<dbReference type="InterPro" id="IPR038619">
    <property type="entry name" value="MraZ_sf"/>
</dbReference>
<evidence type="ECO:0000259" key="8">
    <source>
        <dbReference type="PROSITE" id="PS51740"/>
    </source>
</evidence>
<keyword evidence="9" id="KW-0131">Cell cycle</keyword>
<dbReference type="GO" id="GO:0000976">
    <property type="term" value="F:transcription cis-regulatory region binding"/>
    <property type="evidence" value="ECO:0007669"/>
    <property type="project" value="TreeGrafter"/>
</dbReference>
<dbReference type="Proteomes" id="UP000176273">
    <property type="component" value="Unassembled WGS sequence"/>
</dbReference>
<dbReference type="GO" id="GO:0009295">
    <property type="term" value="C:nucleoid"/>
    <property type="evidence" value="ECO:0007669"/>
    <property type="project" value="UniProtKB-SubCell"/>
</dbReference>
<dbReference type="CDD" id="cd16321">
    <property type="entry name" value="MraZ_C"/>
    <property type="match status" value="1"/>
</dbReference>
<name>A0A1F6BIP9_9BACT</name>
<evidence type="ECO:0000256" key="3">
    <source>
        <dbReference type="ARBA" id="ARBA00022737"/>
    </source>
</evidence>
<dbReference type="GO" id="GO:0005737">
    <property type="term" value="C:cytoplasm"/>
    <property type="evidence" value="ECO:0007669"/>
    <property type="project" value="UniProtKB-UniRule"/>
</dbReference>
<dbReference type="PANTHER" id="PTHR34701:SF1">
    <property type="entry name" value="TRANSCRIPTIONAL REGULATOR MRAZ"/>
    <property type="match status" value="1"/>
</dbReference>
<comment type="similarity">
    <text evidence="7">Belongs to the MraZ family.</text>
</comment>
<gene>
    <name evidence="7" type="primary">mraZ</name>
    <name evidence="9" type="ORF">A2110_01110</name>
</gene>
<dbReference type="GO" id="GO:2000143">
    <property type="term" value="P:negative regulation of DNA-templated transcription initiation"/>
    <property type="evidence" value="ECO:0007669"/>
    <property type="project" value="TreeGrafter"/>
</dbReference>
<dbReference type="PROSITE" id="PS51740">
    <property type="entry name" value="SPOVT_ABRB"/>
    <property type="match status" value="2"/>
</dbReference>
<dbReference type="InterPro" id="IPR037914">
    <property type="entry name" value="SpoVT-AbrB_sf"/>
</dbReference>
<dbReference type="InterPro" id="IPR007159">
    <property type="entry name" value="SpoVT-AbrB_dom"/>
</dbReference>
<organism evidence="9 10">
    <name type="scientific">Candidatus Jorgensenbacteria bacterium GWA1_54_12</name>
    <dbReference type="NCBI Taxonomy" id="1798468"/>
    <lineage>
        <taxon>Bacteria</taxon>
        <taxon>Candidatus Joergenseniibacteriota</taxon>
    </lineage>
</organism>
<reference evidence="9 10" key="1">
    <citation type="journal article" date="2016" name="Nat. Commun.">
        <title>Thousands of microbial genomes shed light on interconnected biogeochemical processes in an aquifer system.</title>
        <authorList>
            <person name="Anantharaman K."/>
            <person name="Brown C.T."/>
            <person name="Hug L.A."/>
            <person name="Sharon I."/>
            <person name="Castelle C.J."/>
            <person name="Probst A.J."/>
            <person name="Thomas B.C."/>
            <person name="Singh A."/>
            <person name="Wilkins M.J."/>
            <person name="Karaoz U."/>
            <person name="Brodie E.L."/>
            <person name="Williams K.H."/>
            <person name="Hubbard S.S."/>
            <person name="Banfield J.F."/>
        </authorList>
    </citation>
    <scope>NUCLEOTIDE SEQUENCE [LARGE SCALE GENOMIC DNA]</scope>
</reference>
<keyword evidence="5 7" id="KW-0238">DNA-binding</keyword>
<dbReference type="Gene3D" id="3.40.1550.20">
    <property type="entry name" value="Transcriptional regulator MraZ domain"/>
    <property type="match status" value="1"/>
</dbReference>
<accession>A0A1F6BIP9</accession>
<dbReference type="HAMAP" id="MF_01008">
    <property type="entry name" value="MraZ"/>
    <property type="match status" value="1"/>
</dbReference>
<evidence type="ECO:0000256" key="6">
    <source>
        <dbReference type="ARBA" id="ARBA00023163"/>
    </source>
</evidence>
<dbReference type="PANTHER" id="PTHR34701">
    <property type="entry name" value="TRANSCRIPTIONAL REGULATOR MRAZ"/>
    <property type="match status" value="1"/>
</dbReference>
<dbReference type="InterPro" id="IPR003444">
    <property type="entry name" value="MraZ"/>
</dbReference>
<evidence type="ECO:0000313" key="10">
    <source>
        <dbReference type="Proteomes" id="UP000176273"/>
    </source>
</evidence>
<dbReference type="NCBIfam" id="TIGR00242">
    <property type="entry name" value="division/cell wall cluster transcriptional repressor MraZ"/>
    <property type="match status" value="1"/>
</dbReference>
<keyword evidence="3" id="KW-0677">Repeat</keyword>
<keyword evidence="2 7" id="KW-0963">Cytoplasm</keyword>
<evidence type="ECO:0000256" key="2">
    <source>
        <dbReference type="ARBA" id="ARBA00022490"/>
    </source>
</evidence>
<evidence type="ECO:0000313" key="9">
    <source>
        <dbReference type="EMBL" id="OGG36816.1"/>
    </source>
</evidence>